<protein>
    <submittedName>
        <fullName evidence="1">Ankyrin repeat domain-containing protein</fullName>
    </submittedName>
</protein>
<gene>
    <name evidence="1" type="ORF">EGK68_22330</name>
</gene>
<dbReference type="InterPro" id="IPR036770">
    <property type="entry name" value="Ankyrin_rpt-contain_sf"/>
</dbReference>
<dbReference type="InterPro" id="IPR002110">
    <property type="entry name" value="Ankyrin_rpt"/>
</dbReference>
<dbReference type="PROSITE" id="PS51257">
    <property type="entry name" value="PROKAR_LIPOPROTEIN"/>
    <property type="match status" value="1"/>
</dbReference>
<dbReference type="RefSeq" id="WP_125366458.1">
    <property type="nucleotide sequence ID" value="NZ_JAHTVW010000008.1"/>
</dbReference>
<reference evidence="1 2" key="1">
    <citation type="submission" date="2018-10" db="EMBL/GenBank/DDBJ databases">
        <title>Transmission dynamics of multidrug resistant bacteria on intensive care unit surfaces.</title>
        <authorList>
            <person name="D'Souza A.W."/>
            <person name="Potter R.F."/>
            <person name="Wallace M."/>
            <person name="Shupe A."/>
            <person name="Patel S."/>
            <person name="Sun S."/>
            <person name="Gul D."/>
            <person name="Kwon J.H."/>
            <person name="Andleeb S."/>
            <person name="Burnham C.-A.D."/>
            <person name="Dantas G."/>
        </authorList>
    </citation>
    <scope>NUCLEOTIDE SEQUENCE [LARGE SCALE GENOMIC DNA]</scope>
    <source>
        <strain evidence="1 2">EC_073</strain>
    </source>
</reference>
<accession>A0A3R8Z792</accession>
<proteinExistence type="predicted"/>
<evidence type="ECO:0000313" key="1">
    <source>
        <dbReference type="EMBL" id="RSB26879.1"/>
    </source>
</evidence>
<comment type="caution">
    <text evidence="1">The sequence shown here is derived from an EMBL/GenBank/DDBJ whole genome shotgun (WGS) entry which is preliminary data.</text>
</comment>
<dbReference type="SMART" id="SM00248">
    <property type="entry name" value="ANK"/>
    <property type="match status" value="3"/>
</dbReference>
<dbReference type="Gene3D" id="1.25.40.20">
    <property type="entry name" value="Ankyrin repeat-containing domain"/>
    <property type="match status" value="1"/>
</dbReference>
<dbReference type="Proteomes" id="UP000275321">
    <property type="component" value="Unassembled WGS sequence"/>
</dbReference>
<dbReference type="EMBL" id="RHWT01000042">
    <property type="protein sequence ID" value="RSB26879.1"/>
    <property type="molecule type" value="Genomic_DNA"/>
</dbReference>
<name>A0A3R8Z792_ENTCL</name>
<dbReference type="AlphaFoldDB" id="A0A3R8Z792"/>
<dbReference type="SUPFAM" id="SSF48403">
    <property type="entry name" value="Ankyrin repeat"/>
    <property type="match status" value="1"/>
</dbReference>
<sequence length="257" mass="29050">MKIRLIASLIVVFIFLIQGCRQNSDLNPEDYFSGQQLILARAIESGNMDEVKKFLPKTDLNKPGQHDMTLLFWALTNTLYDKKTQPRLHIVTELIKAGADPLQPRPNGKSSPAEFVLMADSGDWIKAMLDGGLSPNAKDYVFNKPIIFQTLEAKNTETLKAMLDRGSNIDITDSLGESLLINAFDFHSYDHVFLLLERGADPDIRADNGWALGNQLQRFLERAKKDSDEYKNLIAIKESLIRHGGKWPPEPVKREIE</sequence>
<evidence type="ECO:0000313" key="2">
    <source>
        <dbReference type="Proteomes" id="UP000275321"/>
    </source>
</evidence>
<organism evidence="1 2">
    <name type="scientific">Enterobacter cloacae</name>
    <dbReference type="NCBI Taxonomy" id="550"/>
    <lineage>
        <taxon>Bacteria</taxon>
        <taxon>Pseudomonadati</taxon>
        <taxon>Pseudomonadota</taxon>
        <taxon>Gammaproteobacteria</taxon>
        <taxon>Enterobacterales</taxon>
        <taxon>Enterobacteriaceae</taxon>
        <taxon>Enterobacter</taxon>
        <taxon>Enterobacter cloacae complex</taxon>
    </lineage>
</organism>